<dbReference type="PROSITE" id="PS50007">
    <property type="entry name" value="PIPLC_X_DOMAIN"/>
    <property type="match status" value="1"/>
</dbReference>
<dbReference type="CDD" id="cd08589">
    <property type="entry name" value="PI-PLCc_SaPLC1_like"/>
    <property type="match status" value="1"/>
</dbReference>
<dbReference type="InterPro" id="IPR032075">
    <property type="entry name" value="PI-PLC-C1"/>
</dbReference>
<reference evidence="3 4" key="1">
    <citation type="submission" date="2007-06" db="EMBL/GenBank/DDBJ databases">
        <authorList>
            <person name="Shimkets L."/>
            <person name="Ferriera S."/>
            <person name="Johnson J."/>
            <person name="Kravitz S."/>
            <person name="Beeson K."/>
            <person name="Sutton G."/>
            <person name="Rogers Y.-H."/>
            <person name="Friedman R."/>
            <person name="Frazier M."/>
            <person name="Venter J.C."/>
        </authorList>
    </citation>
    <scope>NUCLEOTIDE SEQUENCE [LARGE SCALE GENOMIC DNA]</scope>
    <source>
        <strain evidence="3 4">SIR-1</strain>
    </source>
</reference>
<name>A6GGT5_9BACT</name>
<feature type="compositionally biased region" description="Gly residues" evidence="1">
    <location>
        <begin position="34"/>
        <end position="43"/>
    </location>
</feature>
<comment type="caution">
    <text evidence="3">The sequence shown here is derived from an EMBL/GenBank/DDBJ whole genome shotgun (WGS) entry which is preliminary data.</text>
</comment>
<dbReference type="GO" id="GO:0006629">
    <property type="term" value="P:lipid metabolic process"/>
    <property type="evidence" value="ECO:0007669"/>
    <property type="project" value="InterPro"/>
</dbReference>
<accession>A6GGT5</accession>
<organism evidence="3 4">
    <name type="scientific">Plesiocystis pacifica SIR-1</name>
    <dbReference type="NCBI Taxonomy" id="391625"/>
    <lineage>
        <taxon>Bacteria</taxon>
        <taxon>Pseudomonadati</taxon>
        <taxon>Myxococcota</taxon>
        <taxon>Polyangia</taxon>
        <taxon>Nannocystales</taxon>
        <taxon>Nannocystaceae</taxon>
        <taxon>Plesiocystis</taxon>
    </lineage>
</organism>
<dbReference type="SUPFAM" id="SSF51695">
    <property type="entry name" value="PLC-like phosphodiesterases"/>
    <property type="match status" value="1"/>
</dbReference>
<dbReference type="AlphaFoldDB" id="A6GGT5"/>
<evidence type="ECO:0000313" key="4">
    <source>
        <dbReference type="Proteomes" id="UP000005801"/>
    </source>
</evidence>
<protein>
    <recommendedName>
        <fullName evidence="5">Phosphatidylinositol diacylglycerol-lyase</fullName>
    </recommendedName>
</protein>
<keyword evidence="2" id="KW-0732">Signal</keyword>
<evidence type="ECO:0008006" key="5">
    <source>
        <dbReference type="Google" id="ProtNLM"/>
    </source>
</evidence>
<feature type="chain" id="PRO_5002697858" description="Phosphatidylinositol diacylglycerol-lyase" evidence="2">
    <location>
        <begin position="21"/>
        <end position="399"/>
    </location>
</feature>
<dbReference type="Gene3D" id="3.20.20.190">
    <property type="entry name" value="Phosphatidylinositol (PI) phosphodiesterase"/>
    <property type="match status" value="1"/>
</dbReference>
<proteinExistence type="predicted"/>
<keyword evidence="4" id="KW-1185">Reference proteome</keyword>
<evidence type="ECO:0000256" key="1">
    <source>
        <dbReference type="SAM" id="MobiDB-lite"/>
    </source>
</evidence>
<dbReference type="Pfam" id="PF16670">
    <property type="entry name" value="PI-PLC-C1"/>
    <property type="match status" value="1"/>
</dbReference>
<feature type="compositionally biased region" description="Low complexity" evidence="1">
    <location>
        <begin position="44"/>
        <end position="54"/>
    </location>
</feature>
<sequence>MARSLWTVSLASCLSLAACADSSAPGSDDEIGSATGGETGGETGSSETGASSSTEESESESSTEESESESSTEESESESESSESEESETETGETGFEGPLDDVLTLAHVQVKATHNSYHLEPLIPFDASHEYSHPPLDVQLEDYGVRAFELDLHRGTLDGEFLVYHIIIIDEETTCETFEDCLLTISDWSEQNPGHVPIMIWLELKDSTGGMPIDDLLLVDQAILDVFPPNRVLTPDFVRGDYDNVRAALEAEGWPTLGEVRGKVMFSVLNGGHPSVEAYTYGYTSLLGRMMFVGQGDYELPYAAVDKINDPGSPKIAEAHAADVLTASNVCGAGQPDGECFAELEAGKLSGTHALKDDFLAPVDGMRYFLDLPEGNPVRCNAATAPPECTAEAIEDLP</sequence>
<gene>
    <name evidence="3" type="ORF">PPSIR1_20849</name>
</gene>
<evidence type="ECO:0000313" key="3">
    <source>
        <dbReference type="EMBL" id="EDM74932.1"/>
    </source>
</evidence>
<dbReference type="Proteomes" id="UP000005801">
    <property type="component" value="Unassembled WGS sequence"/>
</dbReference>
<evidence type="ECO:0000256" key="2">
    <source>
        <dbReference type="SAM" id="SignalP"/>
    </source>
</evidence>
<feature type="signal peptide" evidence="2">
    <location>
        <begin position="1"/>
        <end position="20"/>
    </location>
</feature>
<feature type="region of interest" description="Disordered" evidence="1">
    <location>
        <begin position="20"/>
        <end position="99"/>
    </location>
</feature>
<dbReference type="EMBL" id="ABCS01000110">
    <property type="protein sequence ID" value="EDM74932.1"/>
    <property type="molecule type" value="Genomic_DNA"/>
</dbReference>
<dbReference type="OrthoDB" id="195526at2"/>
<dbReference type="GO" id="GO:0008081">
    <property type="term" value="F:phosphoric diester hydrolase activity"/>
    <property type="evidence" value="ECO:0007669"/>
    <property type="project" value="InterPro"/>
</dbReference>
<dbReference type="eggNOG" id="COG0121">
    <property type="taxonomic scope" value="Bacteria"/>
</dbReference>
<dbReference type="PROSITE" id="PS51257">
    <property type="entry name" value="PROKAR_LIPOPROTEIN"/>
    <property type="match status" value="1"/>
</dbReference>
<dbReference type="InterPro" id="IPR017946">
    <property type="entry name" value="PLC-like_Pdiesterase_TIM-brl"/>
</dbReference>
<dbReference type="RefSeq" id="WP_006975923.1">
    <property type="nucleotide sequence ID" value="NZ_ABCS01000110.1"/>
</dbReference>
<dbReference type="STRING" id="391625.PPSIR1_20849"/>
<feature type="compositionally biased region" description="Acidic residues" evidence="1">
    <location>
        <begin position="55"/>
        <end position="91"/>
    </location>
</feature>